<organism evidence="1 2">
    <name type="scientific">Rhizoclosmatium globosum</name>
    <dbReference type="NCBI Taxonomy" id="329046"/>
    <lineage>
        <taxon>Eukaryota</taxon>
        <taxon>Fungi</taxon>
        <taxon>Fungi incertae sedis</taxon>
        <taxon>Chytridiomycota</taxon>
        <taxon>Chytridiomycota incertae sedis</taxon>
        <taxon>Chytridiomycetes</taxon>
        <taxon>Chytridiales</taxon>
        <taxon>Chytriomycetaceae</taxon>
        <taxon>Rhizoclosmatium</taxon>
    </lineage>
</organism>
<comment type="caution">
    <text evidence="1">The sequence shown here is derived from an EMBL/GenBank/DDBJ whole genome shotgun (WGS) entry which is preliminary data.</text>
</comment>
<accession>A0A1Y2BWK4</accession>
<dbReference type="AlphaFoldDB" id="A0A1Y2BWK4"/>
<dbReference type="EMBL" id="MCGO01000041">
    <property type="protein sequence ID" value="ORY39139.1"/>
    <property type="molecule type" value="Genomic_DNA"/>
</dbReference>
<gene>
    <name evidence="1" type="ORF">BCR33DRAFT_418703</name>
</gene>
<dbReference type="Proteomes" id="UP000193642">
    <property type="component" value="Unassembled WGS sequence"/>
</dbReference>
<name>A0A1Y2BWK4_9FUNG</name>
<evidence type="ECO:0000313" key="2">
    <source>
        <dbReference type="Proteomes" id="UP000193642"/>
    </source>
</evidence>
<evidence type="ECO:0000313" key="1">
    <source>
        <dbReference type="EMBL" id="ORY39139.1"/>
    </source>
</evidence>
<sequence>MKAPSQVYDPYPIFSPIPTRPSECRTTELIVQIKKWRAVPPSSIFELATDLRTTEYSRKLAWIRASAPVEVVLDTKQLDVIDREEETLLVDKIITSGDDRVVAMNMAFETAQSTIHRPILFVSSLRSYHPLLLSKEHAK</sequence>
<protein>
    <submittedName>
        <fullName evidence="1">Uncharacterized protein</fullName>
    </submittedName>
</protein>
<keyword evidence="2" id="KW-1185">Reference proteome</keyword>
<reference evidence="1 2" key="1">
    <citation type="submission" date="2016-07" db="EMBL/GenBank/DDBJ databases">
        <title>Pervasive Adenine N6-methylation of Active Genes in Fungi.</title>
        <authorList>
            <consortium name="DOE Joint Genome Institute"/>
            <person name="Mondo S.J."/>
            <person name="Dannebaum R.O."/>
            <person name="Kuo R.C."/>
            <person name="Labutti K."/>
            <person name="Haridas S."/>
            <person name="Kuo A."/>
            <person name="Salamov A."/>
            <person name="Ahrendt S.R."/>
            <person name="Lipzen A."/>
            <person name="Sullivan W."/>
            <person name="Andreopoulos W.B."/>
            <person name="Clum A."/>
            <person name="Lindquist E."/>
            <person name="Daum C."/>
            <person name="Ramamoorthy G.K."/>
            <person name="Gryganskyi A."/>
            <person name="Culley D."/>
            <person name="Magnuson J.K."/>
            <person name="James T.Y."/>
            <person name="O'Malley M.A."/>
            <person name="Stajich J.E."/>
            <person name="Spatafora J.W."/>
            <person name="Visel A."/>
            <person name="Grigoriev I.V."/>
        </authorList>
    </citation>
    <scope>NUCLEOTIDE SEQUENCE [LARGE SCALE GENOMIC DNA]</scope>
    <source>
        <strain evidence="1 2">JEL800</strain>
    </source>
</reference>
<proteinExistence type="predicted"/>
<dbReference type="OrthoDB" id="3266505at2759"/>